<feature type="transmembrane region" description="Helical" evidence="1">
    <location>
        <begin position="5"/>
        <end position="22"/>
    </location>
</feature>
<sequence length="66" mass="7889">MALKIGYLMMMCWVFYVVYSIQHMDAWNDDNRTAIALCIAFAGLVIFPVYFVSIYFFEKARKRLHR</sequence>
<comment type="caution">
    <text evidence="2">The sequence shown here is derived from an EMBL/GenBank/DDBJ whole genome shotgun (WGS) entry which is preliminary data.</text>
</comment>
<proteinExistence type="predicted"/>
<keyword evidence="1" id="KW-0812">Transmembrane</keyword>
<reference evidence="2 3" key="1">
    <citation type="submission" date="2023-05" db="EMBL/GenBank/DDBJ databases">
        <title>Draft genome of Paenibacillus sp. CCS26.</title>
        <authorList>
            <person name="Akita H."/>
            <person name="Shinto Y."/>
            <person name="Kimura Z."/>
        </authorList>
    </citation>
    <scope>NUCLEOTIDE SEQUENCE [LARGE SCALE GENOMIC DNA]</scope>
    <source>
        <strain evidence="2 3">CCS26</strain>
    </source>
</reference>
<evidence type="ECO:0008006" key="4">
    <source>
        <dbReference type="Google" id="ProtNLM"/>
    </source>
</evidence>
<dbReference type="RefSeq" id="WP_317982441.1">
    <property type="nucleotide sequence ID" value="NZ_BTCL01000047.1"/>
</dbReference>
<feature type="transmembrane region" description="Helical" evidence="1">
    <location>
        <begin position="34"/>
        <end position="57"/>
    </location>
</feature>
<evidence type="ECO:0000313" key="3">
    <source>
        <dbReference type="Proteomes" id="UP001285921"/>
    </source>
</evidence>
<gene>
    <name evidence="2" type="ORF">PghCCS26_61970</name>
</gene>
<dbReference type="EMBL" id="BTCL01000047">
    <property type="protein sequence ID" value="GMK49067.1"/>
    <property type="molecule type" value="Genomic_DNA"/>
</dbReference>
<dbReference type="Proteomes" id="UP001285921">
    <property type="component" value="Unassembled WGS sequence"/>
</dbReference>
<keyword evidence="1" id="KW-0472">Membrane</keyword>
<keyword evidence="3" id="KW-1185">Reference proteome</keyword>
<organism evidence="2 3">
    <name type="scientific">Paenibacillus glycanilyticus</name>
    <dbReference type="NCBI Taxonomy" id="126569"/>
    <lineage>
        <taxon>Bacteria</taxon>
        <taxon>Bacillati</taxon>
        <taxon>Bacillota</taxon>
        <taxon>Bacilli</taxon>
        <taxon>Bacillales</taxon>
        <taxon>Paenibacillaceae</taxon>
        <taxon>Paenibacillus</taxon>
    </lineage>
</organism>
<evidence type="ECO:0000256" key="1">
    <source>
        <dbReference type="SAM" id="Phobius"/>
    </source>
</evidence>
<protein>
    <recommendedName>
        <fullName evidence="4">DUF3923 family protein</fullName>
    </recommendedName>
</protein>
<accession>A0ABQ6NY24</accession>
<keyword evidence="1" id="KW-1133">Transmembrane helix</keyword>
<evidence type="ECO:0000313" key="2">
    <source>
        <dbReference type="EMBL" id="GMK49067.1"/>
    </source>
</evidence>
<name>A0ABQ6NY24_9BACL</name>